<accession>A0A8J5LZ13</accession>
<feature type="non-terminal residue" evidence="1">
    <location>
        <position position="1"/>
    </location>
</feature>
<proteinExistence type="predicted"/>
<comment type="caution">
    <text evidence="1">The sequence shown here is derived from an EMBL/GenBank/DDBJ whole genome shotgun (WGS) entry which is preliminary data.</text>
</comment>
<evidence type="ECO:0000313" key="2">
    <source>
        <dbReference type="Proteomes" id="UP000709295"/>
    </source>
</evidence>
<sequence>RIRDLIGNNYGQVYIPLRKDWKKRLVNRKKQIWYPVCVESNADVSAKKDAVLMS</sequence>
<protein>
    <submittedName>
        <fullName evidence="1">Uncharacterized protein</fullName>
    </submittedName>
</protein>
<gene>
    <name evidence="1" type="ORF">JG688_00016306</name>
</gene>
<dbReference type="Proteomes" id="UP000709295">
    <property type="component" value="Unassembled WGS sequence"/>
</dbReference>
<keyword evidence="2" id="KW-1185">Reference proteome</keyword>
<dbReference type="AlphaFoldDB" id="A0A8J5LZ13"/>
<name>A0A8J5LZ13_9STRA</name>
<organism evidence="1 2">
    <name type="scientific">Phytophthora aleatoria</name>
    <dbReference type="NCBI Taxonomy" id="2496075"/>
    <lineage>
        <taxon>Eukaryota</taxon>
        <taxon>Sar</taxon>
        <taxon>Stramenopiles</taxon>
        <taxon>Oomycota</taxon>
        <taxon>Peronosporomycetes</taxon>
        <taxon>Peronosporales</taxon>
        <taxon>Peronosporaceae</taxon>
        <taxon>Phytophthora</taxon>
    </lineage>
</organism>
<dbReference type="EMBL" id="JAENGY010001991">
    <property type="protein sequence ID" value="KAG6945914.1"/>
    <property type="molecule type" value="Genomic_DNA"/>
</dbReference>
<evidence type="ECO:0000313" key="1">
    <source>
        <dbReference type="EMBL" id="KAG6945914.1"/>
    </source>
</evidence>
<reference evidence="1" key="1">
    <citation type="submission" date="2021-01" db="EMBL/GenBank/DDBJ databases">
        <title>Phytophthora aleatoria, a newly-described species from Pinus radiata is distinct from Phytophthora cactorum isolates based on comparative genomics.</title>
        <authorList>
            <person name="Mcdougal R."/>
            <person name="Panda P."/>
            <person name="Williams N."/>
            <person name="Studholme D.J."/>
        </authorList>
    </citation>
    <scope>NUCLEOTIDE SEQUENCE</scope>
    <source>
        <strain evidence="1">NZFS 4037</strain>
    </source>
</reference>